<evidence type="ECO:0000313" key="3">
    <source>
        <dbReference type="Proteomes" id="UP000066480"/>
    </source>
</evidence>
<accession>A0A0K1JMB0</accession>
<dbReference type="Proteomes" id="UP000066480">
    <property type="component" value="Chromosome"/>
</dbReference>
<proteinExistence type="predicted"/>
<gene>
    <name evidence="2" type="ORF">VV02_21665</name>
</gene>
<reference evidence="2 3" key="1">
    <citation type="submission" date="2015-03" db="EMBL/GenBank/DDBJ databases">
        <title>Luteipulveratus halotolerans sp. nov., a novel actinobacterium (Dermacoccaceae) from Sarawak, Malaysia.</title>
        <authorList>
            <person name="Juboi H."/>
            <person name="Basik A."/>
            <person name="Shamsul S.S."/>
            <person name="Arnold P."/>
            <person name="Schmitt E.K."/>
            <person name="Sanglier J.-J."/>
            <person name="Yeo T."/>
        </authorList>
    </citation>
    <scope>NUCLEOTIDE SEQUENCE [LARGE SCALE GENOMIC DNA]</scope>
    <source>
        <strain evidence="2 3">MN07-A0370</strain>
    </source>
</reference>
<feature type="domain" description="DUF4097" evidence="1">
    <location>
        <begin position="22"/>
        <end position="270"/>
    </location>
</feature>
<name>A0A0K1JMB0_9MICO</name>
<dbReference type="STRING" id="571913.VV02_21665"/>
<dbReference type="InterPro" id="IPR025164">
    <property type="entry name" value="Toastrack_DUF4097"/>
</dbReference>
<evidence type="ECO:0000259" key="1">
    <source>
        <dbReference type="Pfam" id="PF13349"/>
    </source>
</evidence>
<sequence length="273" mass="27686">MQEYTFETPEPVELFAEIGSGEIAVTADEVATTQVRIEGSDADDVMVTQKGRTISIVGPKQRGVFGRSHSITATVTVPTGSDLATKTGSADISAEGRFGQAQIQSGSGQVEGGTFTGDVVVNTGSGEVTLKEVLGDLRIKSGSGDVEVDRVAASCSISTGSGDIELGSVGEAASLKTGSGDTTIKEAGADTSLTTGSGDLDVQALRAGALKVKAASGDVEVAIPSGTPVWTEVSTLSGDVDNDLPSAGQPAEGEPFVELRVTTVSGDIHLRQL</sequence>
<dbReference type="PANTHER" id="PTHR34094">
    <property type="match status" value="1"/>
</dbReference>
<dbReference type="EMBL" id="CP011112">
    <property type="protein sequence ID" value="AKU17857.1"/>
    <property type="molecule type" value="Genomic_DNA"/>
</dbReference>
<dbReference type="PANTHER" id="PTHR34094:SF1">
    <property type="entry name" value="PROTEIN FAM185A"/>
    <property type="match status" value="1"/>
</dbReference>
<evidence type="ECO:0000313" key="2">
    <source>
        <dbReference type="EMBL" id="AKU17857.1"/>
    </source>
</evidence>
<keyword evidence="3" id="KW-1185">Reference proteome</keyword>
<dbReference type="AlphaFoldDB" id="A0A0K1JMB0"/>
<dbReference type="KEGG" id="lmoi:VV02_21665"/>
<dbReference type="RefSeq" id="WP_052594954.1">
    <property type="nucleotide sequence ID" value="NZ_CP011112.1"/>
</dbReference>
<organism evidence="2 3">
    <name type="scientific">Luteipulveratus mongoliensis</name>
    <dbReference type="NCBI Taxonomy" id="571913"/>
    <lineage>
        <taxon>Bacteria</taxon>
        <taxon>Bacillati</taxon>
        <taxon>Actinomycetota</taxon>
        <taxon>Actinomycetes</taxon>
        <taxon>Micrococcales</taxon>
        <taxon>Dermacoccaceae</taxon>
        <taxon>Luteipulveratus</taxon>
    </lineage>
</organism>
<protein>
    <recommendedName>
        <fullName evidence="1">DUF4097 domain-containing protein</fullName>
    </recommendedName>
</protein>
<dbReference type="Pfam" id="PF13349">
    <property type="entry name" value="DUF4097"/>
    <property type="match status" value="1"/>
</dbReference>